<dbReference type="EMBL" id="QUSF01000069">
    <property type="protein sequence ID" value="RLV96733.1"/>
    <property type="molecule type" value="Genomic_DNA"/>
</dbReference>
<feature type="region of interest" description="Disordered" evidence="9">
    <location>
        <begin position="1"/>
        <end position="26"/>
    </location>
</feature>
<comment type="caution">
    <text evidence="10">The sequence shown here is derived from an EMBL/GenBank/DDBJ whole genome shotgun (WGS) entry which is preliminary data.</text>
</comment>
<evidence type="ECO:0000256" key="4">
    <source>
        <dbReference type="ARBA" id="ARBA00022980"/>
    </source>
</evidence>
<keyword evidence="3" id="KW-0809">Transit peptide</keyword>
<dbReference type="FunFam" id="3.40.50.790:FF:000003">
    <property type="entry name" value="39S ribosomal protein L1, mitochondrial"/>
    <property type="match status" value="1"/>
</dbReference>
<dbReference type="PANTHER" id="PTHR36427:SF3">
    <property type="entry name" value="LARGE RIBOSOMAL SUBUNIT PROTEIN UL1M"/>
    <property type="match status" value="1"/>
</dbReference>
<dbReference type="PANTHER" id="PTHR36427">
    <property type="entry name" value="54S RIBOSOMAL PROTEIN L1, MITOCHONDRIAL"/>
    <property type="match status" value="1"/>
</dbReference>
<feature type="compositionally biased region" description="Basic and acidic residues" evidence="9">
    <location>
        <begin position="100"/>
        <end position="118"/>
    </location>
</feature>
<dbReference type="Gene3D" id="3.30.190.20">
    <property type="match status" value="1"/>
</dbReference>
<keyword evidence="5" id="KW-0496">Mitochondrion</keyword>
<organism evidence="10 11">
    <name type="scientific">Chloebia gouldiae</name>
    <name type="common">Gouldian finch</name>
    <name type="synonym">Erythrura gouldiae</name>
    <dbReference type="NCBI Taxonomy" id="44316"/>
    <lineage>
        <taxon>Eukaryota</taxon>
        <taxon>Metazoa</taxon>
        <taxon>Chordata</taxon>
        <taxon>Craniata</taxon>
        <taxon>Vertebrata</taxon>
        <taxon>Euteleostomi</taxon>
        <taxon>Archelosauria</taxon>
        <taxon>Archosauria</taxon>
        <taxon>Dinosauria</taxon>
        <taxon>Saurischia</taxon>
        <taxon>Theropoda</taxon>
        <taxon>Coelurosauria</taxon>
        <taxon>Aves</taxon>
        <taxon>Neognathae</taxon>
        <taxon>Neoaves</taxon>
        <taxon>Telluraves</taxon>
        <taxon>Australaves</taxon>
        <taxon>Passeriformes</taxon>
        <taxon>Passeroidea</taxon>
        <taxon>Passeridae</taxon>
        <taxon>Chloebia</taxon>
    </lineage>
</organism>
<comment type="similarity">
    <text evidence="2">Belongs to the universal ribosomal protein uL1 family.</text>
</comment>
<proteinExistence type="inferred from homology"/>
<feature type="compositionally biased region" description="Basic and acidic residues" evidence="9">
    <location>
        <begin position="362"/>
        <end position="378"/>
    </location>
</feature>
<dbReference type="OrthoDB" id="1747252at2759"/>
<dbReference type="InterPro" id="IPR023674">
    <property type="entry name" value="Ribosomal_uL1-like"/>
</dbReference>
<keyword evidence="4" id="KW-0689">Ribosomal protein</keyword>
<feature type="region of interest" description="Disordered" evidence="9">
    <location>
        <begin position="361"/>
        <end position="387"/>
    </location>
</feature>
<dbReference type="GO" id="GO:0005743">
    <property type="term" value="C:mitochondrial inner membrane"/>
    <property type="evidence" value="ECO:0007669"/>
    <property type="project" value="UniProtKB-ARBA"/>
</dbReference>
<dbReference type="SUPFAM" id="SSF56808">
    <property type="entry name" value="Ribosomal protein L1"/>
    <property type="match status" value="1"/>
</dbReference>
<dbReference type="InterPro" id="IPR016095">
    <property type="entry name" value="Ribosomal_uL1_3-a/b-sand"/>
</dbReference>
<dbReference type="Pfam" id="PF00687">
    <property type="entry name" value="Ribosomal_L1"/>
    <property type="match status" value="1"/>
</dbReference>
<feature type="region of interest" description="Disordered" evidence="9">
    <location>
        <begin position="99"/>
        <end position="118"/>
    </location>
</feature>
<evidence type="ECO:0000256" key="1">
    <source>
        <dbReference type="ARBA" id="ARBA00004173"/>
    </source>
</evidence>
<keyword evidence="11" id="KW-1185">Reference proteome</keyword>
<dbReference type="AlphaFoldDB" id="A0A3L8S4K7"/>
<evidence type="ECO:0000256" key="9">
    <source>
        <dbReference type="SAM" id="MobiDB-lite"/>
    </source>
</evidence>
<accession>A0A3L8S4K7</accession>
<reference evidence="10 11" key="1">
    <citation type="journal article" date="2018" name="Proc. R. Soc. B">
        <title>A non-coding region near Follistatin controls head colour polymorphism in the Gouldian finch.</title>
        <authorList>
            <person name="Toomey M.B."/>
            <person name="Marques C.I."/>
            <person name="Andrade P."/>
            <person name="Araujo P.M."/>
            <person name="Sabatino S."/>
            <person name="Gazda M.A."/>
            <person name="Afonso S."/>
            <person name="Lopes R.J."/>
            <person name="Corbo J.C."/>
            <person name="Carneiro M."/>
        </authorList>
    </citation>
    <scope>NUCLEOTIDE SEQUENCE [LARGE SCALE GENOMIC DNA]</scope>
    <source>
        <strain evidence="10">Red01</strain>
        <tissue evidence="10">Muscle</tissue>
    </source>
</reference>
<evidence type="ECO:0000256" key="3">
    <source>
        <dbReference type="ARBA" id="ARBA00022946"/>
    </source>
</evidence>
<dbReference type="GO" id="GO:1990904">
    <property type="term" value="C:ribonucleoprotein complex"/>
    <property type="evidence" value="ECO:0007669"/>
    <property type="project" value="UniProtKB-KW"/>
</dbReference>
<dbReference type="Gene3D" id="3.40.50.790">
    <property type="match status" value="1"/>
</dbReference>
<dbReference type="InterPro" id="IPR028364">
    <property type="entry name" value="Ribosomal_uL1/biogenesis"/>
</dbReference>
<evidence type="ECO:0000256" key="5">
    <source>
        <dbReference type="ARBA" id="ARBA00023128"/>
    </source>
</evidence>
<evidence type="ECO:0000313" key="10">
    <source>
        <dbReference type="EMBL" id="RLV96733.1"/>
    </source>
</evidence>
<gene>
    <name evidence="10" type="ORF">DV515_00012542</name>
</gene>
<sequence>MGEQYLRARVSPEFRGPRQRPAPGPAGTLLLGLGERVPRGMFVAAHRGGTMAAPSARCLWRALAPRCGWVLPGLEQRLAVPAVVSPVTSRPYAAAAAKTAKKDAKSSRHEKVKEKVREKPLPRRRPLMSKPVDDVYLTWLYRRPSYGLEQAVAMLKRFQELDFTHPKQFVYINVFLDMALQKKKKVEPFSSGVSLPHRFTDEVNKVLVFTENEQEAEVAREHGAAIVGGVELIKWILEDEIQADFYVAVPAIIPKLIPLRNKLKKKYPSTRKNSLGSDIPKMVQFFRECHQYSVEGESVIKTRIARLDMPSEHIIANLKTIIHDICTFKPSNVDPIVQRLVIRSSTSEGLQLNLDGILPQVEKVEEKEEEKAGDEDQQKPAQESVST</sequence>
<evidence type="ECO:0000256" key="7">
    <source>
        <dbReference type="ARBA" id="ARBA00035212"/>
    </source>
</evidence>
<evidence type="ECO:0000256" key="8">
    <source>
        <dbReference type="ARBA" id="ARBA00077483"/>
    </source>
</evidence>
<dbReference type="STRING" id="44316.ENSEGOP00005014790"/>
<dbReference type="Proteomes" id="UP000276834">
    <property type="component" value="Unassembled WGS sequence"/>
</dbReference>
<evidence type="ECO:0000256" key="6">
    <source>
        <dbReference type="ARBA" id="ARBA00023274"/>
    </source>
</evidence>
<comment type="subcellular location">
    <subcellularLocation>
        <location evidence="1">Mitochondrion</location>
    </subcellularLocation>
</comment>
<evidence type="ECO:0000313" key="11">
    <source>
        <dbReference type="Proteomes" id="UP000276834"/>
    </source>
</evidence>
<protein>
    <recommendedName>
        <fullName evidence="7">Large ribosomal subunit protein uL1m</fullName>
    </recommendedName>
    <alternativeName>
        <fullName evidence="8">39S ribosomal protein L1, mitochondrial</fullName>
    </alternativeName>
</protein>
<dbReference type="GO" id="GO:0005840">
    <property type="term" value="C:ribosome"/>
    <property type="evidence" value="ECO:0007669"/>
    <property type="project" value="UniProtKB-KW"/>
</dbReference>
<keyword evidence="6" id="KW-0687">Ribonucleoprotein</keyword>
<evidence type="ECO:0000256" key="2">
    <source>
        <dbReference type="ARBA" id="ARBA00010531"/>
    </source>
</evidence>
<name>A0A3L8S4K7_CHLGU</name>